<dbReference type="RefSeq" id="WP_254094229.1">
    <property type="nucleotide sequence ID" value="NZ_JAHESC010000075.1"/>
</dbReference>
<sequence>MASAFASLVSCDTAEDPVPWVERTYLFWTSVSDHAILRASVDAATGDATHIDTLYTVNDGVLSPASIVVDQAASVLYWVDYGTGDIVRASALDNGSMEILYTVPSEIPGPVGLALDETQQRLYWTQPWNDLILGAPASGEGEVDTILSAASGVDGGWGIALSAASGSLYWVEYLDVELNRTWLDGATVVQTLYAGGSGFLRPFSLAIQGDALYIMDNPLPGAALPDRILRGDAGGATPLTTLYDVGVENAYALAVDTRQDMLYWVNQLEEGSIWRGPVQGGMPPVKVIDRVRLGQGLAVATLRVKSNSR</sequence>
<dbReference type="PANTHER" id="PTHR46513">
    <property type="entry name" value="VITELLOGENIN RECEPTOR-LIKE PROTEIN-RELATED-RELATED"/>
    <property type="match status" value="1"/>
</dbReference>
<dbReference type="InterPro" id="IPR050778">
    <property type="entry name" value="Cueball_EGF_LRP_Nidogen"/>
</dbReference>
<accession>A0AAP2DH73</accession>
<dbReference type="SUPFAM" id="SSF63825">
    <property type="entry name" value="YWTD domain"/>
    <property type="match status" value="1"/>
</dbReference>
<dbReference type="Proteomes" id="UP001319180">
    <property type="component" value="Unassembled WGS sequence"/>
</dbReference>
<name>A0AAP2DH73_9BACT</name>
<gene>
    <name evidence="1" type="ORF">KK078_28935</name>
</gene>
<dbReference type="SMART" id="SM00135">
    <property type="entry name" value="LY"/>
    <property type="match status" value="4"/>
</dbReference>
<dbReference type="Gene3D" id="2.120.10.30">
    <property type="entry name" value="TolB, C-terminal domain"/>
    <property type="match status" value="1"/>
</dbReference>
<dbReference type="PANTHER" id="PTHR46513:SF13">
    <property type="entry name" value="EGF-LIKE DOMAIN-CONTAINING PROTEIN"/>
    <property type="match status" value="1"/>
</dbReference>
<comment type="caution">
    <text evidence="1">The sequence shown here is derived from an EMBL/GenBank/DDBJ whole genome shotgun (WGS) entry which is preliminary data.</text>
</comment>
<evidence type="ECO:0000313" key="2">
    <source>
        <dbReference type="Proteomes" id="UP001319180"/>
    </source>
</evidence>
<evidence type="ECO:0000313" key="1">
    <source>
        <dbReference type="EMBL" id="MBT1690625.1"/>
    </source>
</evidence>
<dbReference type="AlphaFoldDB" id="A0AAP2DH73"/>
<dbReference type="InterPro" id="IPR011042">
    <property type="entry name" value="6-blade_b-propeller_TolB-like"/>
</dbReference>
<reference evidence="1 2" key="1">
    <citation type="submission" date="2021-05" db="EMBL/GenBank/DDBJ databases">
        <title>A Polyphasic approach of four new species of the genus Ohtaekwangia: Ohtaekwangia histidinii sp. nov., Ohtaekwangia cretensis sp. nov., Ohtaekwangia indiensis sp. nov., Ohtaekwangia reichenbachii sp. nov. from diverse environment.</title>
        <authorList>
            <person name="Octaviana S."/>
        </authorList>
    </citation>
    <scope>NUCLEOTIDE SEQUENCE [LARGE SCALE GENOMIC DNA]</scope>
    <source>
        <strain evidence="1 2">PWU37</strain>
    </source>
</reference>
<proteinExistence type="predicted"/>
<dbReference type="EMBL" id="JAHESC010000075">
    <property type="protein sequence ID" value="MBT1690625.1"/>
    <property type="molecule type" value="Genomic_DNA"/>
</dbReference>
<organism evidence="1 2">
    <name type="scientific">Dawidia soli</name>
    <dbReference type="NCBI Taxonomy" id="2782352"/>
    <lineage>
        <taxon>Bacteria</taxon>
        <taxon>Pseudomonadati</taxon>
        <taxon>Bacteroidota</taxon>
        <taxon>Cytophagia</taxon>
        <taxon>Cytophagales</taxon>
        <taxon>Chryseotaleaceae</taxon>
        <taxon>Dawidia</taxon>
    </lineage>
</organism>
<dbReference type="InterPro" id="IPR000033">
    <property type="entry name" value="LDLR_classB_rpt"/>
</dbReference>
<keyword evidence="2" id="KW-1185">Reference proteome</keyword>
<protein>
    <submittedName>
        <fullName evidence="1">Uncharacterized protein</fullName>
    </submittedName>
</protein>